<dbReference type="EMBL" id="CAJGYM010000019">
    <property type="protein sequence ID" value="CAD6191027.1"/>
    <property type="molecule type" value="Genomic_DNA"/>
</dbReference>
<protein>
    <submittedName>
        <fullName evidence="1">Uncharacterized protein</fullName>
    </submittedName>
</protein>
<reference evidence="1" key="1">
    <citation type="submission" date="2020-10" db="EMBL/GenBank/DDBJ databases">
        <authorList>
            <person name="Kikuchi T."/>
        </authorList>
    </citation>
    <scope>NUCLEOTIDE SEQUENCE</scope>
    <source>
        <strain evidence="1">NKZ352</strain>
    </source>
</reference>
<comment type="caution">
    <text evidence="1">The sequence shown here is derived from an EMBL/GenBank/DDBJ whole genome shotgun (WGS) entry which is preliminary data.</text>
</comment>
<organism evidence="1 2">
    <name type="scientific">Caenorhabditis auriculariae</name>
    <dbReference type="NCBI Taxonomy" id="2777116"/>
    <lineage>
        <taxon>Eukaryota</taxon>
        <taxon>Metazoa</taxon>
        <taxon>Ecdysozoa</taxon>
        <taxon>Nematoda</taxon>
        <taxon>Chromadorea</taxon>
        <taxon>Rhabditida</taxon>
        <taxon>Rhabditina</taxon>
        <taxon>Rhabditomorpha</taxon>
        <taxon>Rhabditoidea</taxon>
        <taxon>Rhabditidae</taxon>
        <taxon>Peloderinae</taxon>
        <taxon>Caenorhabditis</taxon>
    </lineage>
</organism>
<keyword evidence="2" id="KW-1185">Reference proteome</keyword>
<name>A0A8S1H6P3_9PELO</name>
<evidence type="ECO:0000313" key="1">
    <source>
        <dbReference type="EMBL" id="CAD6191027.1"/>
    </source>
</evidence>
<evidence type="ECO:0000313" key="2">
    <source>
        <dbReference type="Proteomes" id="UP000835052"/>
    </source>
</evidence>
<sequence length="166" mass="19951">MPRLLDAYNDFANSTIQKPLKLSPLLSHGPVFQSRQSRSNPKFYPIYDRYKQENWRKKNFTPEPQETFIEKDVIEDFKSAYYKCKARKQQNAVEPFYYDSNVFFMWDIWLRNHFYMGDIWWKNHFYYEQTGRQLTPPTLLAICPPTSEILSSLPQNKSELRSKTCP</sequence>
<accession>A0A8S1H6P3</accession>
<gene>
    <name evidence="1" type="ORF">CAUJ_LOCUS6946</name>
</gene>
<dbReference type="Proteomes" id="UP000835052">
    <property type="component" value="Unassembled WGS sequence"/>
</dbReference>
<dbReference type="AlphaFoldDB" id="A0A8S1H6P3"/>
<proteinExistence type="predicted"/>